<dbReference type="OrthoDB" id="9773856at2"/>
<dbReference type="PANTHER" id="PTHR30337:SF7">
    <property type="entry name" value="PHOSPHOESTERASE"/>
    <property type="match status" value="1"/>
</dbReference>
<dbReference type="Proteomes" id="UP000093080">
    <property type="component" value="Unassembled WGS sequence"/>
</dbReference>
<dbReference type="InterPro" id="IPR014576">
    <property type="entry name" value="Pesterase_YhaO"/>
</dbReference>
<dbReference type="SUPFAM" id="SSF56300">
    <property type="entry name" value="Metallo-dependent phosphatases"/>
    <property type="match status" value="1"/>
</dbReference>
<dbReference type="Gene3D" id="3.60.21.10">
    <property type="match status" value="1"/>
</dbReference>
<dbReference type="InterPro" id="IPR004843">
    <property type="entry name" value="Calcineurin-like_PHP"/>
</dbReference>
<dbReference type="InterPro" id="IPR050535">
    <property type="entry name" value="DNA_Repair-Maintenance_Comp"/>
</dbReference>
<evidence type="ECO:0000313" key="3">
    <source>
        <dbReference type="EMBL" id="OCC16102.1"/>
    </source>
</evidence>
<dbReference type="CDD" id="cd00840">
    <property type="entry name" value="MPP_Mre11_N"/>
    <property type="match status" value="1"/>
</dbReference>
<proteinExistence type="predicted"/>
<protein>
    <submittedName>
        <fullName evidence="3">DNA repair exonuclease family protein YhaO</fullName>
    </submittedName>
</protein>
<dbReference type="STRING" id="1156395.DBT_0564"/>
<dbReference type="PIRSF" id="PIRSF033091">
    <property type="entry name" value="Pesterase_YhaO"/>
    <property type="match status" value="1"/>
</dbReference>
<dbReference type="AlphaFoldDB" id="A0A1B9F858"/>
<keyword evidence="3" id="KW-0269">Exonuclease</keyword>
<dbReference type="InterPro" id="IPR029052">
    <property type="entry name" value="Metallo-depent_PP-like"/>
</dbReference>
<dbReference type="PANTHER" id="PTHR30337">
    <property type="entry name" value="COMPONENT OF ATP-DEPENDENT DSDNA EXONUCLEASE"/>
    <property type="match status" value="1"/>
</dbReference>
<evidence type="ECO:0000259" key="2">
    <source>
        <dbReference type="Pfam" id="PF00149"/>
    </source>
</evidence>
<dbReference type="InterPro" id="IPR041796">
    <property type="entry name" value="Mre11_N"/>
</dbReference>
<keyword evidence="3" id="KW-0540">Nuclease</keyword>
<dbReference type="RefSeq" id="WP_067616155.1">
    <property type="nucleotide sequence ID" value="NZ_MAGO01000002.1"/>
</dbReference>
<feature type="domain" description="Calcineurin-like phosphoesterase" evidence="2">
    <location>
        <begin position="4"/>
        <end position="203"/>
    </location>
</feature>
<sequence>MKFSFLHAADLHLDSPFSTYSNLPTTLKDALLNAPFKALQKLVNFAIKDRTSFLCLSGDIFDSMELGLRAQTRFLMEIERLYKAGIKVFICFGNHDPLGSSSLSVNLPKNCFVFPSENLESFDIEPITGVRCKISGISYKRRDEKRNLSRLFGKLTPKQDQFSIGMLHTNCGGISSHYNYAPCTLNDLKGAPIDYWALGHIHKMTILSDSNPFVGYPGVIQGRSFKETGPKGCFRVQVEGQKVKVEFIPLDTIRWTVTECVLSQEKTKEEIFETISRVLNSFLNNMPDQSPLHIVRVVLSGKAFLKETIYKEDLLFDIKEALNDIFFSVNTGLWIDEIVDKTTCPMDIEELKIGTDLVAEILRTMDHVQKDNETLEQLRKVLDPIYRRREISRFLSPPGEEEFLTLLNEARDLLLELFEPKSCTAKETNLDSF</sequence>
<keyword evidence="4" id="KW-1185">Reference proteome</keyword>
<reference evidence="3 4" key="1">
    <citation type="submission" date="2016-06" db="EMBL/GenBank/DDBJ databases">
        <title>Respiratory ammonification of nitrate coupled to the oxidation of elemental sulfur in deep-sea autotrophic thermophilic bacteria.</title>
        <authorList>
            <person name="Slobodkina G.B."/>
            <person name="Mardanov A.V."/>
            <person name="Ravin N.V."/>
            <person name="Frolova A.A."/>
            <person name="Viryasiv M.B."/>
            <person name="Chernyh N.A."/>
            <person name="Bonch-Osmolovskaya E.A."/>
            <person name="Slobodkin A.I."/>
        </authorList>
    </citation>
    <scope>NUCLEOTIDE SEQUENCE [LARGE SCALE GENOMIC DNA]</scope>
    <source>
        <strain evidence="3 4">S69</strain>
    </source>
</reference>
<dbReference type="EMBL" id="MAGO01000002">
    <property type="protein sequence ID" value="OCC16102.1"/>
    <property type="molecule type" value="Genomic_DNA"/>
</dbReference>
<evidence type="ECO:0000313" key="4">
    <source>
        <dbReference type="Proteomes" id="UP000093080"/>
    </source>
</evidence>
<evidence type="ECO:0000256" key="1">
    <source>
        <dbReference type="ARBA" id="ARBA00022801"/>
    </source>
</evidence>
<accession>A0A1B9F858</accession>
<name>A0A1B9F858_9BACT</name>
<dbReference type="Pfam" id="PF00149">
    <property type="entry name" value="Metallophos"/>
    <property type="match status" value="1"/>
</dbReference>
<organism evidence="3 4">
    <name type="scientific">Dissulfuribacter thermophilus</name>
    <dbReference type="NCBI Taxonomy" id="1156395"/>
    <lineage>
        <taxon>Bacteria</taxon>
        <taxon>Pseudomonadati</taxon>
        <taxon>Thermodesulfobacteriota</taxon>
        <taxon>Dissulfuribacteria</taxon>
        <taxon>Dissulfuribacterales</taxon>
        <taxon>Dissulfuribacteraceae</taxon>
        <taxon>Dissulfuribacter</taxon>
    </lineage>
</organism>
<dbReference type="GO" id="GO:0004527">
    <property type="term" value="F:exonuclease activity"/>
    <property type="evidence" value="ECO:0007669"/>
    <property type="project" value="UniProtKB-KW"/>
</dbReference>
<gene>
    <name evidence="3" type="ORF">DBT_0564</name>
</gene>
<comment type="caution">
    <text evidence="3">The sequence shown here is derived from an EMBL/GenBank/DDBJ whole genome shotgun (WGS) entry which is preliminary data.</text>
</comment>
<keyword evidence="1" id="KW-0378">Hydrolase</keyword>